<dbReference type="AlphaFoldDB" id="A0A4P9XH55"/>
<evidence type="ECO:0000313" key="2">
    <source>
        <dbReference type="EMBL" id="RKP04987.1"/>
    </source>
</evidence>
<reference evidence="3" key="1">
    <citation type="journal article" date="2018" name="Nat. Microbiol.">
        <title>Leveraging single-cell genomics to expand the fungal tree of life.</title>
        <authorList>
            <person name="Ahrendt S.R."/>
            <person name="Quandt C.A."/>
            <person name="Ciobanu D."/>
            <person name="Clum A."/>
            <person name="Salamov A."/>
            <person name="Andreopoulos B."/>
            <person name="Cheng J.F."/>
            <person name="Woyke T."/>
            <person name="Pelin A."/>
            <person name="Henrissat B."/>
            <person name="Reynolds N.K."/>
            <person name="Benny G.L."/>
            <person name="Smith M.E."/>
            <person name="James T.Y."/>
            <person name="Grigoriev I.V."/>
        </authorList>
    </citation>
    <scope>NUCLEOTIDE SEQUENCE [LARGE SCALE GENOMIC DNA]</scope>
    <source>
        <strain evidence="3">RSA 1356</strain>
    </source>
</reference>
<proteinExistence type="predicted"/>
<evidence type="ECO:0000256" key="1">
    <source>
        <dbReference type="SAM" id="Phobius"/>
    </source>
</evidence>
<keyword evidence="3" id="KW-1185">Reference proteome</keyword>
<keyword evidence="1" id="KW-0812">Transmembrane</keyword>
<dbReference type="EMBL" id="KZ993330">
    <property type="protein sequence ID" value="RKP04987.1"/>
    <property type="molecule type" value="Genomic_DNA"/>
</dbReference>
<keyword evidence="1" id="KW-1133">Transmembrane helix</keyword>
<sequence length="143" mass="15478">MAEPTAFTGEKKKSPARSCLCCSCLACCITLLFILVALAVAGFFLWPRVPDVQYMGIKQVKAPSFLENNSGFNGTYNATVQVDNANYISWTISKVSTEVFDKLSDKKIGNAEKRNAGEAARLPRCCSRLSLIGTCAIGGSFYS</sequence>
<feature type="transmembrane region" description="Helical" evidence="1">
    <location>
        <begin position="20"/>
        <end position="46"/>
    </location>
</feature>
<protein>
    <recommendedName>
        <fullName evidence="4">Late embryogenesis abundant protein LEA-2 subgroup domain-containing protein</fullName>
    </recommendedName>
</protein>
<accession>A0A4P9XH55</accession>
<name>A0A4P9XH55_9FUNG</name>
<evidence type="ECO:0000313" key="3">
    <source>
        <dbReference type="Proteomes" id="UP000271241"/>
    </source>
</evidence>
<gene>
    <name evidence="2" type="ORF">THASP1DRAFT_26453</name>
</gene>
<dbReference type="OrthoDB" id="20273at2759"/>
<dbReference type="Proteomes" id="UP000271241">
    <property type="component" value="Unassembled WGS sequence"/>
</dbReference>
<organism evidence="2 3">
    <name type="scientific">Thamnocephalis sphaerospora</name>
    <dbReference type="NCBI Taxonomy" id="78915"/>
    <lineage>
        <taxon>Eukaryota</taxon>
        <taxon>Fungi</taxon>
        <taxon>Fungi incertae sedis</taxon>
        <taxon>Zoopagomycota</taxon>
        <taxon>Zoopagomycotina</taxon>
        <taxon>Zoopagomycetes</taxon>
        <taxon>Zoopagales</taxon>
        <taxon>Sigmoideomycetaceae</taxon>
        <taxon>Thamnocephalis</taxon>
    </lineage>
</organism>
<evidence type="ECO:0008006" key="4">
    <source>
        <dbReference type="Google" id="ProtNLM"/>
    </source>
</evidence>
<keyword evidence="1" id="KW-0472">Membrane</keyword>